<dbReference type="PROSITE" id="PS50893">
    <property type="entry name" value="ABC_TRANSPORTER_2"/>
    <property type="match status" value="1"/>
</dbReference>
<proteinExistence type="predicted"/>
<dbReference type="CDD" id="cd03263">
    <property type="entry name" value="ABC_subfamily_A"/>
    <property type="match status" value="1"/>
</dbReference>
<gene>
    <name evidence="4" type="ORF">HPB52_020866</name>
</gene>
<reference evidence="4" key="1">
    <citation type="journal article" date="2020" name="Cell">
        <title>Large-Scale Comparative Analyses of Tick Genomes Elucidate Their Genetic Diversity and Vector Capacities.</title>
        <authorList>
            <consortium name="Tick Genome and Microbiome Consortium (TIGMIC)"/>
            <person name="Jia N."/>
            <person name="Wang J."/>
            <person name="Shi W."/>
            <person name="Du L."/>
            <person name="Sun Y."/>
            <person name="Zhan W."/>
            <person name="Jiang J.F."/>
            <person name="Wang Q."/>
            <person name="Zhang B."/>
            <person name="Ji P."/>
            <person name="Bell-Sakyi L."/>
            <person name="Cui X.M."/>
            <person name="Yuan T.T."/>
            <person name="Jiang B.G."/>
            <person name="Yang W.F."/>
            <person name="Lam T.T."/>
            <person name="Chang Q.C."/>
            <person name="Ding S.J."/>
            <person name="Wang X.J."/>
            <person name="Zhu J.G."/>
            <person name="Ruan X.D."/>
            <person name="Zhao L."/>
            <person name="Wei J.T."/>
            <person name="Ye R.Z."/>
            <person name="Que T.C."/>
            <person name="Du C.H."/>
            <person name="Zhou Y.H."/>
            <person name="Cheng J.X."/>
            <person name="Dai P.F."/>
            <person name="Guo W.B."/>
            <person name="Han X.H."/>
            <person name="Huang E.J."/>
            <person name="Li L.F."/>
            <person name="Wei W."/>
            <person name="Gao Y.C."/>
            <person name="Liu J.Z."/>
            <person name="Shao H.Z."/>
            <person name="Wang X."/>
            <person name="Wang C.C."/>
            <person name="Yang T.C."/>
            <person name="Huo Q.B."/>
            <person name="Li W."/>
            <person name="Chen H.Y."/>
            <person name="Chen S.E."/>
            <person name="Zhou L.G."/>
            <person name="Ni X.B."/>
            <person name="Tian J.H."/>
            <person name="Sheng Y."/>
            <person name="Liu T."/>
            <person name="Pan Y.S."/>
            <person name="Xia L.Y."/>
            <person name="Li J."/>
            <person name="Zhao F."/>
            <person name="Cao W.C."/>
        </authorList>
    </citation>
    <scope>NUCLEOTIDE SEQUENCE</scope>
    <source>
        <strain evidence="4">Rsan-2018</strain>
    </source>
</reference>
<evidence type="ECO:0000259" key="3">
    <source>
        <dbReference type="PROSITE" id="PS50893"/>
    </source>
</evidence>
<keyword evidence="1" id="KW-0547">Nucleotide-binding</keyword>
<evidence type="ECO:0000313" key="5">
    <source>
        <dbReference type="Proteomes" id="UP000821837"/>
    </source>
</evidence>
<organism evidence="4 5">
    <name type="scientific">Rhipicephalus sanguineus</name>
    <name type="common">Brown dog tick</name>
    <name type="synonym">Ixodes sanguineus</name>
    <dbReference type="NCBI Taxonomy" id="34632"/>
    <lineage>
        <taxon>Eukaryota</taxon>
        <taxon>Metazoa</taxon>
        <taxon>Ecdysozoa</taxon>
        <taxon>Arthropoda</taxon>
        <taxon>Chelicerata</taxon>
        <taxon>Arachnida</taxon>
        <taxon>Acari</taxon>
        <taxon>Parasitiformes</taxon>
        <taxon>Ixodida</taxon>
        <taxon>Ixodoidea</taxon>
        <taxon>Ixodidae</taxon>
        <taxon>Rhipicephalinae</taxon>
        <taxon>Rhipicephalus</taxon>
        <taxon>Rhipicephalus</taxon>
    </lineage>
</organism>
<dbReference type="Proteomes" id="UP000821837">
    <property type="component" value="Chromosome 3"/>
</dbReference>
<dbReference type="InterPro" id="IPR027417">
    <property type="entry name" value="P-loop_NTPase"/>
</dbReference>
<dbReference type="AlphaFoldDB" id="A0A9D4Q2T2"/>
<dbReference type="SMART" id="SM00382">
    <property type="entry name" value="AAA"/>
    <property type="match status" value="1"/>
</dbReference>
<dbReference type="GO" id="GO:0005319">
    <property type="term" value="F:lipid transporter activity"/>
    <property type="evidence" value="ECO:0007669"/>
    <property type="project" value="TreeGrafter"/>
</dbReference>
<accession>A0A9D4Q2T2</accession>
<dbReference type="Pfam" id="PF00005">
    <property type="entry name" value="ABC_tran"/>
    <property type="match status" value="1"/>
</dbReference>
<dbReference type="GO" id="GO:0016020">
    <property type="term" value="C:membrane"/>
    <property type="evidence" value="ECO:0007669"/>
    <property type="project" value="InterPro"/>
</dbReference>
<keyword evidence="5" id="KW-1185">Reference proteome</keyword>
<evidence type="ECO:0000256" key="1">
    <source>
        <dbReference type="ARBA" id="ARBA00022741"/>
    </source>
</evidence>
<dbReference type="InterPro" id="IPR026082">
    <property type="entry name" value="ABCA"/>
</dbReference>
<evidence type="ECO:0000256" key="2">
    <source>
        <dbReference type="ARBA" id="ARBA00022840"/>
    </source>
</evidence>
<dbReference type="EMBL" id="JABSTV010001249">
    <property type="protein sequence ID" value="KAH7963377.1"/>
    <property type="molecule type" value="Genomic_DNA"/>
</dbReference>
<dbReference type="InterPro" id="IPR003593">
    <property type="entry name" value="AAA+_ATPase"/>
</dbReference>
<dbReference type="Gene3D" id="3.40.50.300">
    <property type="entry name" value="P-loop containing nucleotide triphosphate hydrolases"/>
    <property type="match status" value="1"/>
</dbReference>
<dbReference type="GO" id="GO:0005524">
    <property type="term" value="F:ATP binding"/>
    <property type="evidence" value="ECO:0007669"/>
    <property type="project" value="UniProtKB-KW"/>
</dbReference>
<dbReference type="PROSITE" id="PS00211">
    <property type="entry name" value="ABC_TRANSPORTER_1"/>
    <property type="match status" value="1"/>
</dbReference>
<protein>
    <recommendedName>
        <fullName evidence="3">ABC transporter domain-containing protein</fullName>
    </recommendedName>
</protein>
<dbReference type="VEuPathDB" id="VectorBase:RSAN_054349"/>
<dbReference type="InterPro" id="IPR003439">
    <property type="entry name" value="ABC_transporter-like_ATP-bd"/>
</dbReference>
<dbReference type="PANTHER" id="PTHR19229">
    <property type="entry name" value="ATP-BINDING CASSETTE TRANSPORTER SUBFAMILY A ABCA"/>
    <property type="match status" value="1"/>
</dbReference>
<keyword evidence="2" id="KW-0067">ATP-binding</keyword>
<dbReference type="SUPFAM" id="SSF52540">
    <property type="entry name" value="P-loop containing nucleoside triphosphate hydrolases"/>
    <property type="match status" value="1"/>
</dbReference>
<dbReference type="PANTHER" id="PTHR19229:SF250">
    <property type="entry name" value="ABC TRANSPORTER DOMAIN-CONTAINING PROTEIN-RELATED"/>
    <property type="match status" value="1"/>
</dbReference>
<dbReference type="GO" id="GO:0016887">
    <property type="term" value="F:ATP hydrolysis activity"/>
    <property type="evidence" value="ECO:0007669"/>
    <property type="project" value="InterPro"/>
</dbReference>
<feature type="domain" description="ABC transporter" evidence="3">
    <location>
        <begin position="162"/>
        <end position="394"/>
    </location>
</feature>
<dbReference type="InterPro" id="IPR017871">
    <property type="entry name" value="ABC_transporter-like_CS"/>
</dbReference>
<name>A0A9D4Q2T2_RHISA</name>
<dbReference type="GO" id="GO:0140359">
    <property type="term" value="F:ABC-type transporter activity"/>
    <property type="evidence" value="ECO:0007669"/>
    <property type="project" value="InterPro"/>
</dbReference>
<evidence type="ECO:0000313" key="4">
    <source>
        <dbReference type="EMBL" id="KAH7963377.1"/>
    </source>
</evidence>
<comment type="caution">
    <text evidence="4">The sequence shown here is derived from an EMBL/GenBank/DDBJ whole genome shotgun (WGS) entry which is preliminary data.</text>
</comment>
<sequence>MESSPLIALVEIALQVLRLLPSFSYSRGQTKLLQLANENFICRIGGQVLEAACFAKTGEAKLSLKQCCAHINDPDPAKYAINPVDPHNYSACYEMLTLAIEGPVLFVLLICLDRFWLRRLDQRLSEPDSEQQLMMKDQPGAQGLGANVGGTKAAKRYDTDVLQEDKLVTGLLYERMPPPQGGLSFTVRPAECFGLLGVNGAGKTTTFRILTGEILPHDGDAFVNGFSVVRERSQFHRYLGYCPQREGLLDMLTGLETLLLYTRLRGIQLTEQYLHTLLSIFNLEDIADQLVAQYSAGNRRKLSMCVSMIGMPNVLLLDEPYAGVGTTSRKRIVHYLSALQRVAKISVVLTSHSLSDVEFLCNRIAILGDGRLQCLGSFSHLKDKFGKGYTITVKTYPDRKQDIVYHQEVAREVVKIFDEAELVHSFEGLLEFRMSRIQMQWSQMFARMARIKKKFKLQDFFITDTSLEQIFLSVVRKEASEAAAKAAAPPVSSNPLATTLGIL</sequence>
<reference evidence="4" key="2">
    <citation type="submission" date="2021-09" db="EMBL/GenBank/DDBJ databases">
        <authorList>
            <person name="Jia N."/>
            <person name="Wang J."/>
            <person name="Shi W."/>
            <person name="Du L."/>
            <person name="Sun Y."/>
            <person name="Zhan W."/>
            <person name="Jiang J."/>
            <person name="Wang Q."/>
            <person name="Zhang B."/>
            <person name="Ji P."/>
            <person name="Sakyi L.B."/>
            <person name="Cui X."/>
            <person name="Yuan T."/>
            <person name="Jiang B."/>
            <person name="Yang W."/>
            <person name="Lam T.T.-Y."/>
            <person name="Chang Q."/>
            <person name="Ding S."/>
            <person name="Wang X."/>
            <person name="Zhu J."/>
            <person name="Ruan X."/>
            <person name="Zhao L."/>
            <person name="Wei J."/>
            <person name="Que T."/>
            <person name="Du C."/>
            <person name="Cheng J."/>
            <person name="Dai P."/>
            <person name="Han X."/>
            <person name="Huang E."/>
            <person name="Gao Y."/>
            <person name="Liu J."/>
            <person name="Shao H."/>
            <person name="Ye R."/>
            <person name="Li L."/>
            <person name="Wei W."/>
            <person name="Wang X."/>
            <person name="Wang C."/>
            <person name="Huo Q."/>
            <person name="Li W."/>
            <person name="Guo W."/>
            <person name="Chen H."/>
            <person name="Chen S."/>
            <person name="Zhou L."/>
            <person name="Zhou L."/>
            <person name="Ni X."/>
            <person name="Tian J."/>
            <person name="Zhou Y."/>
            <person name="Sheng Y."/>
            <person name="Liu T."/>
            <person name="Pan Y."/>
            <person name="Xia L."/>
            <person name="Li J."/>
            <person name="Zhao F."/>
            <person name="Cao W."/>
        </authorList>
    </citation>
    <scope>NUCLEOTIDE SEQUENCE</scope>
    <source>
        <strain evidence="4">Rsan-2018</strain>
        <tissue evidence="4">Larvae</tissue>
    </source>
</reference>